<evidence type="ECO:0000256" key="11">
    <source>
        <dbReference type="ARBA" id="ARBA00032707"/>
    </source>
</evidence>
<evidence type="ECO:0000256" key="4">
    <source>
        <dbReference type="ARBA" id="ARBA00021581"/>
    </source>
</evidence>
<keyword evidence="9 14" id="KW-0472">Membrane</keyword>
<dbReference type="GO" id="GO:0008360">
    <property type="term" value="P:regulation of cell shape"/>
    <property type="evidence" value="ECO:0007669"/>
    <property type="project" value="UniProtKB-KW"/>
</dbReference>
<keyword evidence="14" id="KW-0573">Peptidoglycan synthesis</keyword>
<dbReference type="KEGG" id="mhd:Marky_0770"/>
<evidence type="ECO:0000256" key="1">
    <source>
        <dbReference type="ARBA" id="ARBA00004651"/>
    </source>
</evidence>
<protein>
    <recommendedName>
        <fullName evidence="4 14">Undecaprenyl-diphosphatase</fullName>
        <ecNumber evidence="3 14">3.6.1.27</ecNumber>
    </recommendedName>
    <alternativeName>
        <fullName evidence="12 14">Bacitracin resistance protein</fullName>
    </alternativeName>
    <alternativeName>
        <fullName evidence="11 14">Undecaprenyl pyrophosphate phosphatase</fullName>
    </alternativeName>
</protein>
<dbReference type="HAMAP" id="MF_01006">
    <property type="entry name" value="Undec_diphosphatase"/>
    <property type="match status" value="1"/>
</dbReference>
<feature type="transmembrane region" description="Helical" evidence="14">
    <location>
        <begin position="220"/>
        <end position="241"/>
    </location>
</feature>
<sequence length="266" mass="28516">MDLELLRAIVLGAIQGFTEFLPISSSGFLVLGNHFLFDLERLPLWVDLATNSGTFLAAAWVLRREITTVARGFARGLTASQARHEEGWRLMLWLFLATLPAALLGLVLAPVFEALNTPRVAAVGFFITGTLLLLVPPQGGPKRTADAMTFWDALLAGLAQALALVPGISRSGSTIAVLLGRGLSPSFAARFSFLMYTLVSLGAMLLGIQEGVGKVPWGPLFGAFLSAFVFGLLGMRLLFGVLEAGHFRYFTPLLWALALLTLLSAA</sequence>
<dbReference type="GO" id="GO:0005886">
    <property type="term" value="C:plasma membrane"/>
    <property type="evidence" value="ECO:0007669"/>
    <property type="project" value="UniProtKB-SubCell"/>
</dbReference>
<dbReference type="PANTHER" id="PTHR30622">
    <property type="entry name" value="UNDECAPRENYL-DIPHOSPHATASE"/>
    <property type="match status" value="1"/>
</dbReference>
<keyword evidence="6 14" id="KW-0812">Transmembrane</keyword>
<evidence type="ECO:0000256" key="13">
    <source>
        <dbReference type="ARBA" id="ARBA00047594"/>
    </source>
</evidence>
<evidence type="ECO:0000256" key="8">
    <source>
        <dbReference type="ARBA" id="ARBA00022989"/>
    </source>
</evidence>
<keyword evidence="14" id="KW-0997">Cell inner membrane</keyword>
<evidence type="ECO:0000256" key="12">
    <source>
        <dbReference type="ARBA" id="ARBA00032932"/>
    </source>
</evidence>
<keyword evidence="16" id="KW-1185">Reference proteome</keyword>
<dbReference type="GO" id="GO:0050380">
    <property type="term" value="F:undecaprenyl-diphosphatase activity"/>
    <property type="evidence" value="ECO:0007669"/>
    <property type="project" value="UniProtKB-UniRule"/>
</dbReference>
<organism evidence="15 16">
    <name type="scientific">Marinithermus hydrothermalis (strain DSM 14884 / JCM 11576 / T1)</name>
    <dbReference type="NCBI Taxonomy" id="869210"/>
    <lineage>
        <taxon>Bacteria</taxon>
        <taxon>Thermotogati</taxon>
        <taxon>Deinococcota</taxon>
        <taxon>Deinococci</taxon>
        <taxon>Thermales</taxon>
        <taxon>Thermaceae</taxon>
        <taxon>Marinithermus</taxon>
    </lineage>
</organism>
<feature type="transmembrane region" description="Helical" evidence="14">
    <location>
        <begin position="90"/>
        <end position="112"/>
    </location>
</feature>
<dbReference type="EMBL" id="CP002630">
    <property type="protein sequence ID" value="AEB11520.1"/>
    <property type="molecule type" value="Genomic_DNA"/>
</dbReference>
<evidence type="ECO:0000256" key="14">
    <source>
        <dbReference type="HAMAP-Rule" id="MF_01006"/>
    </source>
</evidence>
<accession>F2NM50</accession>
<dbReference type="PANTHER" id="PTHR30622:SF2">
    <property type="entry name" value="UNDECAPRENYL-DIPHOSPHATASE"/>
    <property type="match status" value="1"/>
</dbReference>
<dbReference type="AlphaFoldDB" id="F2NM50"/>
<dbReference type="STRING" id="869210.Marky_0770"/>
<feature type="transmembrane region" description="Helical" evidence="14">
    <location>
        <begin position="188"/>
        <end position="208"/>
    </location>
</feature>
<dbReference type="EC" id="3.6.1.27" evidence="3 14"/>
<dbReference type="InterPro" id="IPR003824">
    <property type="entry name" value="UppP"/>
</dbReference>
<dbReference type="Proteomes" id="UP000007030">
    <property type="component" value="Chromosome"/>
</dbReference>
<name>F2NM50_MARHT</name>
<evidence type="ECO:0000313" key="16">
    <source>
        <dbReference type="Proteomes" id="UP000007030"/>
    </source>
</evidence>
<evidence type="ECO:0000256" key="6">
    <source>
        <dbReference type="ARBA" id="ARBA00022692"/>
    </source>
</evidence>
<dbReference type="RefSeq" id="WP_013703572.1">
    <property type="nucleotide sequence ID" value="NC_015387.1"/>
</dbReference>
<keyword evidence="5 14" id="KW-1003">Cell membrane</keyword>
<comment type="function">
    <text evidence="14">Catalyzes the dephosphorylation of undecaprenyl diphosphate (UPP). Confers resistance to bacitracin.</text>
</comment>
<dbReference type="HOGENOM" id="CLU_060296_1_2_0"/>
<evidence type="ECO:0000256" key="2">
    <source>
        <dbReference type="ARBA" id="ARBA00010621"/>
    </source>
</evidence>
<keyword evidence="10 14" id="KW-0046">Antibiotic resistance</keyword>
<evidence type="ECO:0000256" key="10">
    <source>
        <dbReference type="ARBA" id="ARBA00023251"/>
    </source>
</evidence>
<comment type="catalytic activity">
    <reaction evidence="13 14">
        <text>di-trans,octa-cis-undecaprenyl diphosphate + H2O = di-trans,octa-cis-undecaprenyl phosphate + phosphate + H(+)</text>
        <dbReference type="Rhea" id="RHEA:28094"/>
        <dbReference type="ChEBI" id="CHEBI:15377"/>
        <dbReference type="ChEBI" id="CHEBI:15378"/>
        <dbReference type="ChEBI" id="CHEBI:43474"/>
        <dbReference type="ChEBI" id="CHEBI:58405"/>
        <dbReference type="ChEBI" id="CHEBI:60392"/>
        <dbReference type="EC" id="3.6.1.27"/>
    </reaction>
</comment>
<keyword evidence="14" id="KW-0961">Cell wall biogenesis/degradation</keyword>
<dbReference type="eggNOG" id="COG1968">
    <property type="taxonomic scope" value="Bacteria"/>
</dbReference>
<feature type="transmembrane region" description="Helical" evidence="14">
    <location>
        <begin position="247"/>
        <end position="265"/>
    </location>
</feature>
<reference evidence="15 16" key="1">
    <citation type="journal article" date="2012" name="Stand. Genomic Sci.">
        <title>Complete genome sequence of the aerobic, heterotroph Marinithermus hydrothermalis type strain (T1(T)) from a deep-sea hydrothermal vent chimney.</title>
        <authorList>
            <person name="Copeland A."/>
            <person name="Gu W."/>
            <person name="Yasawong M."/>
            <person name="Lapidus A."/>
            <person name="Lucas S."/>
            <person name="Deshpande S."/>
            <person name="Pagani I."/>
            <person name="Tapia R."/>
            <person name="Cheng J.F."/>
            <person name="Goodwin L.A."/>
            <person name="Pitluck S."/>
            <person name="Liolios K."/>
            <person name="Ivanova N."/>
            <person name="Mavromatis K."/>
            <person name="Mikhailova N."/>
            <person name="Pati A."/>
            <person name="Chen A."/>
            <person name="Palaniappan K."/>
            <person name="Land M."/>
            <person name="Pan C."/>
            <person name="Brambilla E.M."/>
            <person name="Rohde M."/>
            <person name="Tindall B.J."/>
            <person name="Sikorski J."/>
            <person name="Goker M."/>
            <person name="Detter J.C."/>
            <person name="Bristow J."/>
            <person name="Eisen J.A."/>
            <person name="Markowitz V."/>
            <person name="Hugenholtz P."/>
            <person name="Kyrpides N.C."/>
            <person name="Klenk H.P."/>
            <person name="Woyke T."/>
        </authorList>
    </citation>
    <scope>NUCLEOTIDE SEQUENCE [LARGE SCALE GENOMIC DNA]</scope>
    <source>
        <strain evidence="16">DSM 14884 / JCM 11576 / T1</strain>
    </source>
</reference>
<proteinExistence type="inferred from homology"/>
<dbReference type="Pfam" id="PF02673">
    <property type="entry name" value="BacA"/>
    <property type="match status" value="1"/>
</dbReference>
<keyword evidence="14" id="KW-0133">Cell shape</keyword>
<feature type="transmembrane region" description="Helical" evidence="14">
    <location>
        <begin position="118"/>
        <end position="135"/>
    </location>
</feature>
<keyword evidence="7 14" id="KW-0378">Hydrolase</keyword>
<feature type="transmembrane region" description="Helical" evidence="14">
    <location>
        <begin position="147"/>
        <end position="168"/>
    </location>
</feature>
<dbReference type="GO" id="GO:0046677">
    <property type="term" value="P:response to antibiotic"/>
    <property type="evidence" value="ECO:0007669"/>
    <property type="project" value="UniProtKB-UniRule"/>
</dbReference>
<evidence type="ECO:0000256" key="3">
    <source>
        <dbReference type="ARBA" id="ARBA00012374"/>
    </source>
</evidence>
<dbReference type="GO" id="GO:0071555">
    <property type="term" value="P:cell wall organization"/>
    <property type="evidence" value="ECO:0007669"/>
    <property type="project" value="UniProtKB-KW"/>
</dbReference>
<keyword evidence="8 14" id="KW-1133">Transmembrane helix</keyword>
<comment type="similarity">
    <text evidence="2 14">Belongs to the UppP family.</text>
</comment>
<evidence type="ECO:0000256" key="5">
    <source>
        <dbReference type="ARBA" id="ARBA00022475"/>
    </source>
</evidence>
<comment type="subcellular location">
    <subcellularLocation>
        <location evidence="14">Cell inner membrane</location>
        <topology evidence="14">Multi-pass membrane protein</topology>
    </subcellularLocation>
    <subcellularLocation>
        <location evidence="1">Cell membrane</location>
        <topology evidence="1">Multi-pass membrane protein</topology>
    </subcellularLocation>
</comment>
<evidence type="ECO:0000256" key="9">
    <source>
        <dbReference type="ARBA" id="ARBA00023136"/>
    </source>
</evidence>
<dbReference type="OrthoDB" id="9808289at2"/>
<evidence type="ECO:0000313" key="15">
    <source>
        <dbReference type="EMBL" id="AEB11520.1"/>
    </source>
</evidence>
<evidence type="ECO:0000256" key="7">
    <source>
        <dbReference type="ARBA" id="ARBA00022801"/>
    </source>
</evidence>
<comment type="miscellaneous">
    <text evidence="14">Bacitracin is thought to be involved in the inhibition of peptidoglycan synthesis by sequestering undecaprenyl diphosphate, thereby reducing the pool of lipid carrier available.</text>
</comment>
<gene>
    <name evidence="14" type="primary">uppP</name>
    <name evidence="15" type="ordered locus">Marky_0770</name>
</gene>
<dbReference type="GO" id="GO:0009252">
    <property type="term" value="P:peptidoglycan biosynthetic process"/>
    <property type="evidence" value="ECO:0007669"/>
    <property type="project" value="UniProtKB-KW"/>
</dbReference>